<dbReference type="Gene3D" id="1.10.132.120">
    <property type="match status" value="1"/>
</dbReference>
<sequence length="345" mass="37783">MTSQSRSAARGMILRRRAGRGFTFRDAEGGKVTDTETLDRINALAIPPAWRHVQIAQSPKARVQATGFDDAGRKQYLYHSQWRERQDARKFDRALDLADRLPGIRRAVTQDLRGRRGPREQALAAALRLVDRAGFRVGSRRYARRNGSFGVTTLQRRHVTLDGDVVAFDFVGKSGMQWSLELVDPDLANYLASRPPASRRTRAIGYEDGAGTQSISASALNGYLRDKAGMAASAKDLRTWRGTVVAAEVLAREGAAGSDADSAWRAAVAEAAEWLHNTAAVARGSYVDPRLLLAFHEGRLDGGAVSDASLARVLRDTPRGGPGTKDARTKDAGTKPQHSSRRRRR</sequence>
<dbReference type="Proteomes" id="UP000639051">
    <property type="component" value="Unassembled WGS sequence"/>
</dbReference>
<dbReference type="Gene3D" id="3.30.66.10">
    <property type="entry name" value="DNA topoisomerase I domain"/>
    <property type="match status" value="1"/>
</dbReference>
<evidence type="ECO:0000256" key="4">
    <source>
        <dbReference type="ARBA" id="ARBA00023029"/>
    </source>
</evidence>
<dbReference type="EMBL" id="JAERRC010000024">
    <property type="protein sequence ID" value="MBL0705817.1"/>
    <property type="molecule type" value="Genomic_DNA"/>
</dbReference>
<evidence type="ECO:0000256" key="5">
    <source>
        <dbReference type="ARBA" id="ARBA00023125"/>
    </source>
</evidence>
<dbReference type="InterPro" id="IPR049331">
    <property type="entry name" value="Top1B_N_bact"/>
</dbReference>
<feature type="domain" description="DNA topoisomerase I catalytic core eukaryotic-type" evidence="8">
    <location>
        <begin position="80"/>
        <end position="281"/>
    </location>
</feature>
<feature type="region of interest" description="Disordered" evidence="7">
    <location>
        <begin position="314"/>
        <end position="345"/>
    </location>
</feature>
<name>A0ABS1K3D4_9MICC</name>
<evidence type="ECO:0000256" key="3">
    <source>
        <dbReference type="ARBA" id="ARBA00012891"/>
    </source>
</evidence>
<dbReference type="PROSITE" id="PS52038">
    <property type="entry name" value="TOPO_IB_2"/>
    <property type="match status" value="1"/>
</dbReference>
<keyword evidence="11" id="KW-1185">Reference proteome</keyword>
<keyword evidence="5" id="KW-0238">DNA-binding</keyword>
<comment type="catalytic activity">
    <reaction evidence="1">
        <text>ATP-independent breakage of single-stranded DNA, followed by passage and rejoining.</text>
        <dbReference type="EC" id="5.6.2.1"/>
    </reaction>
</comment>
<accession>A0ABS1K3D4</accession>
<comment type="similarity">
    <text evidence="2">Belongs to the type IB topoisomerase family.</text>
</comment>
<dbReference type="InterPro" id="IPR014711">
    <property type="entry name" value="TopoI_cat_a-hlx-sub_euk"/>
</dbReference>
<evidence type="ECO:0000256" key="7">
    <source>
        <dbReference type="SAM" id="MobiDB-lite"/>
    </source>
</evidence>
<dbReference type="InterPro" id="IPR035447">
    <property type="entry name" value="DNA_topo_I_N_sf"/>
</dbReference>
<evidence type="ECO:0000256" key="2">
    <source>
        <dbReference type="ARBA" id="ARBA00006645"/>
    </source>
</evidence>
<dbReference type="Pfam" id="PF01028">
    <property type="entry name" value="Topoisom_I"/>
    <property type="match status" value="1"/>
</dbReference>
<evidence type="ECO:0000313" key="10">
    <source>
        <dbReference type="EMBL" id="MBL0705817.1"/>
    </source>
</evidence>
<dbReference type="SUPFAM" id="SSF55869">
    <property type="entry name" value="DNA topoisomerase I domain"/>
    <property type="match status" value="1"/>
</dbReference>
<dbReference type="Pfam" id="PF21338">
    <property type="entry name" value="Top1B_N_bact"/>
    <property type="match status" value="1"/>
</dbReference>
<dbReference type="RefSeq" id="WP_189692369.1">
    <property type="nucleotide sequence ID" value="NZ_BNCM01000002.1"/>
</dbReference>
<comment type="caution">
    <text evidence="10">The sequence shown here is derived from an EMBL/GenBank/DDBJ whole genome shotgun (WGS) entry which is preliminary data.</text>
</comment>
<keyword evidence="6" id="KW-0413">Isomerase</keyword>
<feature type="domain" description="DNA topoisomerase IB N-terminal" evidence="9">
    <location>
        <begin position="21"/>
        <end position="69"/>
    </location>
</feature>
<dbReference type="InterPro" id="IPR001631">
    <property type="entry name" value="TopoI"/>
</dbReference>
<proteinExistence type="inferred from homology"/>
<dbReference type="Gene3D" id="3.90.15.10">
    <property type="entry name" value="Topoisomerase I, Chain A, domain 3"/>
    <property type="match status" value="1"/>
</dbReference>
<evidence type="ECO:0000256" key="6">
    <source>
        <dbReference type="ARBA" id="ARBA00023235"/>
    </source>
</evidence>
<keyword evidence="4" id="KW-0799">Topoisomerase</keyword>
<evidence type="ECO:0000259" key="8">
    <source>
        <dbReference type="Pfam" id="PF01028"/>
    </source>
</evidence>
<evidence type="ECO:0000256" key="1">
    <source>
        <dbReference type="ARBA" id="ARBA00000213"/>
    </source>
</evidence>
<evidence type="ECO:0000313" key="11">
    <source>
        <dbReference type="Proteomes" id="UP000639051"/>
    </source>
</evidence>
<dbReference type="InterPro" id="IPR013500">
    <property type="entry name" value="TopoI_cat_euk"/>
</dbReference>
<dbReference type="SUPFAM" id="SSF56349">
    <property type="entry name" value="DNA breaking-rejoining enzymes"/>
    <property type="match status" value="1"/>
</dbReference>
<dbReference type="InterPro" id="IPR011010">
    <property type="entry name" value="DNA_brk_join_enz"/>
</dbReference>
<protein>
    <recommendedName>
        <fullName evidence="3">DNA topoisomerase</fullName>
        <ecNumber evidence="3">5.6.2.1</ecNumber>
    </recommendedName>
</protein>
<evidence type="ECO:0000259" key="9">
    <source>
        <dbReference type="Pfam" id="PF21338"/>
    </source>
</evidence>
<organism evidence="10 11">
    <name type="scientific">Sinomonas cellulolyticus</name>
    <dbReference type="NCBI Taxonomy" id="2801916"/>
    <lineage>
        <taxon>Bacteria</taxon>
        <taxon>Bacillati</taxon>
        <taxon>Actinomycetota</taxon>
        <taxon>Actinomycetes</taxon>
        <taxon>Micrococcales</taxon>
        <taxon>Micrococcaceae</taxon>
        <taxon>Sinomonas</taxon>
    </lineage>
</organism>
<reference evidence="10 11" key="1">
    <citation type="submission" date="2021-01" db="EMBL/GenBank/DDBJ databases">
        <title>Genome public.</title>
        <authorList>
            <person name="Liu C."/>
            <person name="Sun Q."/>
        </authorList>
    </citation>
    <scope>NUCLEOTIDE SEQUENCE [LARGE SCALE GENOMIC DNA]</scope>
    <source>
        <strain evidence="10 11">JC656</strain>
    </source>
</reference>
<gene>
    <name evidence="10" type="ORF">JJE72_09885</name>
</gene>
<dbReference type="PRINTS" id="PR00416">
    <property type="entry name" value="EUTPISMRASEI"/>
</dbReference>
<dbReference type="EC" id="5.6.2.1" evidence="3"/>